<dbReference type="GO" id="GO:0000981">
    <property type="term" value="F:DNA-binding transcription factor activity, RNA polymerase II-specific"/>
    <property type="evidence" value="ECO:0007669"/>
    <property type="project" value="TreeGrafter"/>
</dbReference>
<dbReference type="AlphaFoldDB" id="A0A8B7A7G7"/>
<keyword evidence="2" id="KW-1185">Reference proteome</keyword>
<dbReference type="OrthoDB" id="9536595at2759"/>
<dbReference type="GeneID" id="103199557"/>
<evidence type="ECO:0000313" key="3">
    <source>
        <dbReference type="RefSeq" id="XP_007942061.1"/>
    </source>
</evidence>
<protein>
    <submittedName>
        <fullName evidence="3">Sp110 nuclear body protein-like</fullName>
    </submittedName>
</protein>
<evidence type="ECO:0000313" key="2">
    <source>
        <dbReference type="Proteomes" id="UP000694850"/>
    </source>
</evidence>
<dbReference type="PANTHER" id="PTHR46386:SF13">
    <property type="entry name" value="RIKEN CDNA A630001G21 GENE"/>
    <property type="match status" value="1"/>
</dbReference>
<gene>
    <name evidence="3" type="primary">LOC103199557</name>
</gene>
<dbReference type="Proteomes" id="UP000694850">
    <property type="component" value="Unplaced"/>
</dbReference>
<dbReference type="PANTHER" id="PTHR46386">
    <property type="entry name" value="NUCLEAR BODY PROTEIN SP140"/>
    <property type="match status" value="1"/>
</dbReference>
<accession>A0A8B7A7G7</accession>
<organism evidence="2 3">
    <name type="scientific">Orycteropus afer afer</name>
    <dbReference type="NCBI Taxonomy" id="1230840"/>
    <lineage>
        <taxon>Eukaryota</taxon>
        <taxon>Metazoa</taxon>
        <taxon>Chordata</taxon>
        <taxon>Craniata</taxon>
        <taxon>Vertebrata</taxon>
        <taxon>Euteleostomi</taxon>
        <taxon>Mammalia</taxon>
        <taxon>Eutheria</taxon>
        <taxon>Afrotheria</taxon>
        <taxon>Tubulidentata</taxon>
        <taxon>Orycteropodidae</taxon>
        <taxon>Orycteropus</taxon>
    </lineage>
</organism>
<proteinExistence type="predicted"/>
<dbReference type="RefSeq" id="XP_007942061.1">
    <property type="nucleotide sequence ID" value="XM_007943870.1"/>
</dbReference>
<dbReference type="InterPro" id="IPR004865">
    <property type="entry name" value="HSR_dom"/>
</dbReference>
<dbReference type="PROSITE" id="PS51414">
    <property type="entry name" value="HSR"/>
    <property type="match status" value="1"/>
</dbReference>
<name>A0A8B7A7G7_ORYAF</name>
<feature type="domain" description="HSR" evidence="1">
    <location>
        <begin position="1"/>
        <end position="86"/>
    </location>
</feature>
<dbReference type="InterPro" id="IPR043563">
    <property type="entry name" value="Sp110/Sp140/Sp140L-like"/>
</dbReference>
<sequence>MLPVASERKVFHENFLDHFKKNKVRIAMAVTKLFPFPEVLRDHSFITEKLYNETCDGSLPEALFGRVHLKEYPDLTQIYRSFENGK</sequence>
<evidence type="ECO:0000259" key="1">
    <source>
        <dbReference type="PROSITE" id="PS51414"/>
    </source>
</evidence>
<reference evidence="3" key="1">
    <citation type="submission" date="2025-08" db="UniProtKB">
        <authorList>
            <consortium name="RefSeq"/>
        </authorList>
    </citation>
    <scope>IDENTIFICATION</scope>
</reference>
<dbReference type="GO" id="GO:0005634">
    <property type="term" value="C:nucleus"/>
    <property type="evidence" value="ECO:0007669"/>
    <property type="project" value="InterPro"/>
</dbReference>
<dbReference type="Pfam" id="PF03172">
    <property type="entry name" value="HSR"/>
    <property type="match status" value="1"/>
</dbReference>